<evidence type="ECO:0000313" key="3">
    <source>
        <dbReference type="Proteomes" id="UP000076512"/>
    </source>
</evidence>
<comment type="caution">
    <text evidence="2">The sequence shown here is derived from an EMBL/GenBank/DDBJ whole genome shotgun (WGS) entry which is preliminary data.</text>
</comment>
<dbReference type="EMBL" id="LWGR01000003">
    <property type="protein sequence ID" value="KZM75730.1"/>
    <property type="molecule type" value="Genomic_DNA"/>
</dbReference>
<reference evidence="2 3" key="1">
    <citation type="submission" date="2016-04" db="EMBL/GenBank/DDBJ databases">
        <authorList>
            <person name="Evans L.H."/>
            <person name="Alamgir A."/>
            <person name="Owens N."/>
            <person name="Weber N.D."/>
            <person name="Virtaneva K."/>
            <person name="Barbian K."/>
            <person name="Babar A."/>
            <person name="Rosenke K."/>
        </authorList>
    </citation>
    <scope>NUCLEOTIDE SEQUENCE [LARGE SCALE GENOMIC DNA]</scope>
    <source>
        <strain evidence="2 3">IFM 0406</strain>
    </source>
</reference>
<proteinExistence type="predicted"/>
<evidence type="ECO:0000256" key="1">
    <source>
        <dbReference type="SAM" id="MobiDB-lite"/>
    </source>
</evidence>
<protein>
    <submittedName>
        <fullName evidence="2">Uncharacterized protein</fullName>
    </submittedName>
</protein>
<evidence type="ECO:0000313" key="2">
    <source>
        <dbReference type="EMBL" id="KZM75730.1"/>
    </source>
</evidence>
<organism evidence="2 3">
    <name type="scientific">Nocardia terpenica</name>
    <dbReference type="NCBI Taxonomy" id="455432"/>
    <lineage>
        <taxon>Bacteria</taxon>
        <taxon>Bacillati</taxon>
        <taxon>Actinomycetota</taxon>
        <taxon>Actinomycetes</taxon>
        <taxon>Mycobacteriales</taxon>
        <taxon>Nocardiaceae</taxon>
        <taxon>Nocardia</taxon>
    </lineage>
</organism>
<accession>A0A164PLK3</accession>
<dbReference type="STRING" id="455432.AWN90_20550"/>
<feature type="region of interest" description="Disordered" evidence="1">
    <location>
        <begin position="58"/>
        <end position="77"/>
    </location>
</feature>
<dbReference type="AlphaFoldDB" id="A0A164PLK3"/>
<keyword evidence="3" id="KW-1185">Reference proteome</keyword>
<gene>
    <name evidence="2" type="ORF">AWN90_20550</name>
</gene>
<name>A0A164PLK3_9NOCA</name>
<dbReference type="Proteomes" id="UP000076512">
    <property type="component" value="Unassembled WGS sequence"/>
</dbReference>
<sequence>MPMSDLPGYMTAQECADEADVELRTWHAYVNRPTKTNPAPKPKVKVGSTPLWDENEFRAWKANRPGSPVRNNPADRR</sequence>